<evidence type="ECO:0000313" key="5">
    <source>
        <dbReference type="Proteomes" id="UP000604046"/>
    </source>
</evidence>
<dbReference type="Pfam" id="PF13499">
    <property type="entry name" value="EF-hand_7"/>
    <property type="match status" value="1"/>
</dbReference>
<comment type="caution">
    <text evidence="4">The sequence shown here is derived from an EMBL/GenBank/DDBJ whole genome shotgun (WGS) entry which is preliminary data.</text>
</comment>
<evidence type="ECO:0000256" key="1">
    <source>
        <dbReference type="ARBA" id="ARBA00022837"/>
    </source>
</evidence>
<dbReference type="CDD" id="cd00051">
    <property type="entry name" value="EFh"/>
    <property type="match status" value="1"/>
</dbReference>
<dbReference type="GO" id="GO:0006508">
    <property type="term" value="P:proteolysis"/>
    <property type="evidence" value="ECO:0007669"/>
    <property type="project" value="InterPro"/>
</dbReference>
<dbReference type="PROSITE" id="PS00639">
    <property type="entry name" value="THIOL_PROTEASE_HIS"/>
    <property type="match status" value="1"/>
</dbReference>
<evidence type="ECO:0000259" key="3">
    <source>
        <dbReference type="PROSITE" id="PS50222"/>
    </source>
</evidence>
<accession>A0A812N171</accession>
<keyword evidence="5" id="KW-1185">Reference proteome</keyword>
<dbReference type="Gene3D" id="3.90.70.10">
    <property type="entry name" value="Cysteine proteinases"/>
    <property type="match status" value="1"/>
</dbReference>
<feature type="region of interest" description="Disordered" evidence="2">
    <location>
        <begin position="301"/>
        <end position="336"/>
    </location>
</feature>
<dbReference type="InterPro" id="IPR018247">
    <property type="entry name" value="EF_Hand_1_Ca_BS"/>
</dbReference>
<dbReference type="InterPro" id="IPR025660">
    <property type="entry name" value="Pept_his_AS"/>
</dbReference>
<keyword evidence="1" id="KW-0106">Calcium</keyword>
<sequence>MGNTCCPAVAGQELRMVRRLGSKKVSAGGKTFSPYGMVPEKTAPVKCSSFSKAGSEGGPGEKVDLRQYMTAIEDQSQSNSCCANAIAGAYEYLNKRDAMKHGDTIADISRLFIYYVGRKKDQQEFGENTKVAPSDEGMTIGGAITALQVKGACMAADWPFDLERVNDTPDLACFDKAMRYKISNATQVPCDLDCMREALALGSPIVFGLKLTAQFFCPLPGGLIPTPDPSDPQSAEHGLHAMLLVGYNDRQQVFIVRNSWGESWADRGYAYVPYDYIANPEFNFLGMYTITGLTETDFTPDADDGQDFSYDSRGDGNAADITDYEEPVPPSNKDDSFDADDALDLDCEARRVFNKFDLNGSGTLDFQELHLALMMNGKFMTPFDLQKLIADADRDGKPGLSFEEFLSLCK</sequence>
<organism evidence="4 5">
    <name type="scientific">Symbiodinium natans</name>
    <dbReference type="NCBI Taxonomy" id="878477"/>
    <lineage>
        <taxon>Eukaryota</taxon>
        <taxon>Sar</taxon>
        <taxon>Alveolata</taxon>
        <taxon>Dinophyceae</taxon>
        <taxon>Suessiales</taxon>
        <taxon>Symbiodiniaceae</taxon>
        <taxon>Symbiodinium</taxon>
    </lineage>
</organism>
<dbReference type="SMART" id="SM00645">
    <property type="entry name" value="Pept_C1"/>
    <property type="match status" value="1"/>
</dbReference>
<dbReference type="AlphaFoldDB" id="A0A812N171"/>
<dbReference type="Pfam" id="PF00112">
    <property type="entry name" value="Peptidase_C1"/>
    <property type="match status" value="1"/>
</dbReference>
<dbReference type="Proteomes" id="UP000604046">
    <property type="component" value="Unassembled WGS sequence"/>
</dbReference>
<reference evidence="4" key="1">
    <citation type="submission" date="2021-02" db="EMBL/GenBank/DDBJ databases">
        <authorList>
            <person name="Dougan E. K."/>
            <person name="Rhodes N."/>
            <person name="Thang M."/>
            <person name="Chan C."/>
        </authorList>
    </citation>
    <scope>NUCLEOTIDE SEQUENCE</scope>
</reference>
<gene>
    <name evidence="4" type="ORF">SNAT2548_LOCUS15627</name>
</gene>
<dbReference type="OrthoDB" id="640249at2759"/>
<feature type="domain" description="EF-hand" evidence="3">
    <location>
        <begin position="348"/>
        <end position="379"/>
    </location>
</feature>
<name>A0A812N171_9DINO</name>
<dbReference type="PROSITE" id="PS50222">
    <property type="entry name" value="EF_HAND_2"/>
    <property type="match status" value="2"/>
</dbReference>
<dbReference type="SUPFAM" id="SSF47473">
    <property type="entry name" value="EF-hand"/>
    <property type="match status" value="1"/>
</dbReference>
<dbReference type="SMART" id="SM00054">
    <property type="entry name" value="EFh"/>
    <property type="match status" value="2"/>
</dbReference>
<dbReference type="GO" id="GO:0008234">
    <property type="term" value="F:cysteine-type peptidase activity"/>
    <property type="evidence" value="ECO:0007669"/>
    <property type="project" value="InterPro"/>
</dbReference>
<dbReference type="InterPro" id="IPR002048">
    <property type="entry name" value="EF_hand_dom"/>
</dbReference>
<protein>
    <recommendedName>
        <fullName evidence="3">EF-hand domain-containing protein</fullName>
    </recommendedName>
</protein>
<dbReference type="GO" id="GO:0005509">
    <property type="term" value="F:calcium ion binding"/>
    <property type="evidence" value="ECO:0007669"/>
    <property type="project" value="InterPro"/>
</dbReference>
<dbReference type="Gene3D" id="1.10.238.10">
    <property type="entry name" value="EF-hand"/>
    <property type="match status" value="1"/>
</dbReference>
<dbReference type="InterPro" id="IPR000668">
    <property type="entry name" value="Peptidase_C1A_C"/>
</dbReference>
<dbReference type="EMBL" id="CAJNDS010002024">
    <property type="protein sequence ID" value="CAE7296795.1"/>
    <property type="molecule type" value="Genomic_DNA"/>
</dbReference>
<dbReference type="InterPro" id="IPR038765">
    <property type="entry name" value="Papain-like_cys_pep_sf"/>
</dbReference>
<dbReference type="CDD" id="cd02619">
    <property type="entry name" value="Peptidase_C1"/>
    <property type="match status" value="1"/>
</dbReference>
<evidence type="ECO:0000313" key="4">
    <source>
        <dbReference type="EMBL" id="CAE7296795.1"/>
    </source>
</evidence>
<dbReference type="PROSITE" id="PS00018">
    <property type="entry name" value="EF_HAND_1"/>
    <property type="match status" value="1"/>
</dbReference>
<evidence type="ECO:0000256" key="2">
    <source>
        <dbReference type="SAM" id="MobiDB-lite"/>
    </source>
</evidence>
<dbReference type="InterPro" id="IPR011992">
    <property type="entry name" value="EF-hand-dom_pair"/>
</dbReference>
<proteinExistence type="predicted"/>
<feature type="domain" description="EF-hand" evidence="3">
    <location>
        <begin position="380"/>
        <end position="410"/>
    </location>
</feature>
<dbReference type="SUPFAM" id="SSF54001">
    <property type="entry name" value="Cysteine proteinases"/>
    <property type="match status" value="1"/>
</dbReference>